<dbReference type="GO" id="GO:0003676">
    <property type="term" value="F:nucleic acid binding"/>
    <property type="evidence" value="ECO:0007669"/>
    <property type="project" value="InterPro"/>
</dbReference>
<proteinExistence type="predicted"/>
<sequence length="419" mass="46151">MTRDGADPPERSTDHPALFDDDMAAFRAALGEDLTVADAARTLSRCGGDTERAIKYLLDDAAAAGGDGDVEPKKSRAGGAAPVPAPVGVKVERGIAVAAPPPPVTPVKVEAAGVDEVKREPIDADPDEVKVKLETSVQVEVKVKVEASGEVDVKVKSEPIEADGRRIKQEEEADEVGVKEEESVDSPIKDEESDCGDEDEVEFIDPPARSKKRRWEEDDAVFIDLTTSHPLPYLNPRPVRAMPPGAVPANEWRMVVAPPPAELDEYPPDLREWCFFKKSYTTGLSTCRGRKLLDAGEVVHFAFPTYDRFHGGFRVSVRQAAALTEIVRFSTNRSGEIGKLSPVWAKCLAPLVSSSKIMIQGKMVFPMMELRLMQEVLLYVSFYIHRSAMYLIAPENVHHPDNPLRALFKLLRRFGEAER</sequence>
<dbReference type="GO" id="GO:0016818">
    <property type="term" value="F:hydrolase activity, acting on acid anhydrides, in phosphorus-containing anhydrides"/>
    <property type="evidence" value="ECO:0007669"/>
    <property type="project" value="InterPro"/>
</dbReference>
<dbReference type="InterPro" id="IPR014905">
    <property type="entry name" value="HIRAN"/>
</dbReference>
<organism evidence="5">
    <name type="scientific">Arundo donax</name>
    <name type="common">Giant reed</name>
    <name type="synonym">Donax arundinaceus</name>
    <dbReference type="NCBI Taxonomy" id="35708"/>
    <lineage>
        <taxon>Eukaryota</taxon>
        <taxon>Viridiplantae</taxon>
        <taxon>Streptophyta</taxon>
        <taxon>Embryophyta</taxon>
        <taxon>Tracheophyta</taxon>
        <taxon>Spermatophyta</taxon>
        <taxon>Magnoliopsida</taxon>
        <taxon>Liliopsida</taxon>
        <taxon>Poales</taxon>
        <taxon>Poaceae</taxon>
        <taxon>PACMAD clade</taxon>
        <taxon>Arundinoideae</taxon>
        <taxon>Arundineae</taxon>
        <taxon>Arundo</taxon>
    </lineage>
</organism>
<dbReference type="EMBL" id="GBRH01158254">
    <property type="protein sequence ID" value="JAE39642.1"/>
    <property type="molecule type" value="Transcribed_RNA"/>
</dbReference>
<keyword evidence="1" id="KW-0479">Metal-binding</keyword>
<feature type="compositionally biased region" description="Basic and acidic residues" evidence="3">
    <location>
        <begin position="164"/>
        <end position="181"/>
    </location>
</feature>
<dbReference type="AlphaFoldDB" id="A0A0A9HSH3"/>
<reference evidence="5" key="1">
    <citation type="submission" date="2014-09" db="EMBL/GenBank/DDBJ databases">
        <authorList>
            <person name="Magalhaes I.L.F."/>
            <person name="Oliveira U."/>
            <person name="Santos F.R."/>
            <person name="Vidigal T.H.D.A."/>
            <person name="Brescovit A.D."/>
            <person name="Santos A.J."/>
        </authorList>
    </citation>
    <scope>NUCLEOTIDE SEQUENCE</scope>
    <source>
        <tissue evidence="5">Shoot tissue taken approximately 20 cm above the soil surface</tissue>
    </source>
</reference>
<evidence type="ECO:0000256" key="2">
    <source>
        <dbReference type="ARBA" id="ARBA00022801"/>
    </source>
</evidence>
<name>A0A0A9HSH3_ARUDO</name>
<accession>A0A0A9HSH3</accession>
<feature type="compositionally biased region" description="Acidic residues" evidence="3">
    <location>
        <begin position="191"/>
        <end position="202"/>
    </location>
</feature>
<feature type="domain" description="HIRAN" evidence="4">
    <location>
        <begin position="280"/>
        <end position="380"/>
    </location>
</feature>
<feature type="region of interest" description="Disordered" evidence="3">
    <location>
        <begin position="64"/>
        <end position="85"/>
    </location>
</feature>
<feature type="region of interest" description="Disordered" evidence="3">
    <location>
        <begin position="164"/>
        <end position="202"/>
    </location>
</feature>
<evidence type="ECO:0000256" key="3">
    <source>
        <dbReference type="SAM" id="MobiDB-lite"/>
    </source>
</evidence>
<dbReference type="GO" id="GO:0008270">
    <property type="term" value="F:zinc ion binding"/>
    <property type="evidence" value="ECO:0007669"/>
    <property type="project" value="InterPro"/>
</dbReference>
<reference evidence="5" key="2">
    <citation type="journal article" date="2015" name="Data Brief">
        <title>Shoot transcriptome of the giant reed, Arundo donax.</title>
        <authorList>
            <person name="Barrero R.A."/>
            <person name="Guerrero F.D."/>
            <person name="Moolhuijzen P."/>
            <person name="Goolsby J.A."/>
            <person name="Tidwell J."/>
            <person name="Bellgard S.E."/>
            <person name="Bellgard M.I."/>
        </authorList>
    </citation>
    <scope>NUCLEOTIDE SEQUENCE</scope>
    <source>
        <tissue evidence="5">Shoot tissue taken approximately 20 cm above the soil surface</tissue>
    </source>
</reference>
<evidence type="ECO:0000256" key="1">
    <source>
        <dbReference type="ARBA" id="ARBA00022723"/>
    </source>
</evidence>
<evidence type="ECO:0000259" key="4">
    <source>
        <dbReference type="Pfam" id="PF08797"/>
    </source>
</evidence>
<evidence type="ECO:0000313" key="5">
    <source>
        <dbReference type="EMBL" id="JAE39642.1"/>
    </source>
</evidence>
<dbReference type="Pfam" id="PF08797">
    <property type="entry name" value="HIRAN"/>
    <property type="match status" value="1"/>
</dbReference>
<protein>
    <recommendedName>
        <fullName evidence="4">HIRAN domain-containing protein</fullName>
    </recommendedName>
</protein>
<keyword evidence="2" id="KW-0378">Hydrolase</keyword>